<keyword evidence="3 9" id="KW-0808">Transferase</keyword>
<feature type="binding site" evidence="9">
    <location>
        <position position="144"/>
    </location>
    <ligand>
        <name>glycerol</name>
        <dbReference type="ChEBI" id="CHEBI:17754"/>
    </ligand>
</feature>
<dbReference type="NCBIfam" id="TIGR01311">
    <property type="entry name" value="glycerol_kin"/>
    <property type="match status" value="1"/>
</dbReference>
<dbReference type="CDD" id="cd07786">
    <property type="entry name" value="FGGY_EcGK_like"/>
    <property type="match status" value="1"/>
</dbReference>
<dbReference type="PIRSF" id="PIRSF000538">
    <property type="entry name" value="GlpK"/>
    <property type="match status" value="1"/>
</dbReference>
<dbReference type="InterPro" id="IPR018485">
    <property type="entry name" value="FGGY_C"/>
</dbReference>
<feature type="binding site" evidence="9">
    <location>
        <position position="144"/>
    </location>
    <ligand>
        <name>sn-glycerol 3-phosphate</name>
        <dbReference type="ChEBI" id="CHEBI:57597"/>
    </ligand>
</feature>
<dbReference type="PATRIC" id="fig|421052.3.peg.2787"/>
<feature type="binding site" evidence="9">
    <location>
        <position position="22"/>
    </location>
    <ligand>
        <name>sn-glycerol 3-phosphate</name>
        <dbReference type="ChEBI" id="CHEBI:57597"/>
    </ligand>
</feature>
<feature type="binding site" evidence="9">
    <location>
        <position position="419"/>
    </location>
    <ligand>
        <name>ADP</name>
        <dbReference type="ChEBI" id="CHEBI:456216"/>
    </ligand>
</feature>
<feature type="binding site" evidence="9">
    <location>
        <position position="318"/>
    </location>
    <ligand>
        <name>ADP</name>
        <dbReference type="ChEBI" id="CHEBI:456216"/>
    </ligand>
</feature>
<evidence type="ECO:0000256" key="6">
    <source>
        <dbReference type="ARBA" id="ARBA00022798"/>
    </source>
</evidence>
<feature type="binding site" evidence="9">
    <location>
        <position position="275"/>
    </location>
    <ligand>
        <name>ADP</name>
        <dbReference type="ChEBI" id="CHEBI:456216"/>
    </ligand>
</feature>
<proteinExistence type="inferred from homology"/>
<dbReference type="GO" id="GO:0005524">
    <property type="term" value="F:ATP binding"/>
    <property type="evidence" value="ECO:0007669"/>
    <property type="project" value="UniProtKB-UniRule"/>
</dbReference>
<sequence>MIQFQPQKLKDMSYLLAIDQGTTSCRAIIFDQHAQIHATAQREIHITTPHSGWVEQDAQEIWTTQIAVVQQAIASARLMPKDISAIGLTNQRETTVVWDKKTGRPLAPAIVWQDRRAAPWCNQLIEQGLTDVIHQSTGLRIDPYFSAGKLVWLLDNIEGLRTLAEQNRVAFGTIDSWLIWNLTHGAEHVIEMSNASRTMLMNLHHQTWDEQLLDMFNIPRSMLPKIISSDYYVADTAPGLLGANIPITGILGDQQAALFGQSCFEAGSAKNTYGTGCFMLFNTGSEIQYSKNQLLTSLGWQCQEQNRYVLEGSVFMAGAVVQWLRDGLGIIKNSAEVEKLACQVNSSDGVVLVPAFTGLGAPHWDSDARALLCGMSRGTHKAHIARAALESIAFQVSDVLNAMQADISKPLTELKVDGGASQNTMLMQFQADLLNVPVLRPKMLESTAWGAAAMAGLRAGVFSNLDEIRQSWQLDRRFEPQMSEDQRQARLAEWATALQRTKSQTL</sequence>
<dbReference type="Pfam" id="PF02782">
    <property type="entry name" value="FGGY_C"/>
    <property type="match status" value="1"/>
</dbReference>
<dbReference type="Gene3D" id="3.30.420.40">
    <property type="match status" value="2"/>
</dbReference>
<dbReference type="PANTHER" id="PTHR10196:SF69">
    <property type="entry name" value="GLYCEROL KINASE"/>
    <property type="match status" value="1"/>
</dbReference>
<accession>S3MU60</accession>
<feature type="binding site" evidence="9">
    <location>
        <position position="22"/>
    </location>
    <ligand>
        <name>ADP</name>
        <dbReference type="ChEBI" id="CHEBI:456216"/>
    </ligand>
</feature>
<dbReference type="InterPro" id="IPR018484">
    <property type="entry name" value="FGGY_N"/>
</dbReference>
<dbReference type="PANTHER" id="PTHR10196">
    <property type="entry name" value="SUGAR KINASE"/>
    <property type="match status" value="1"/>
</dbReference>
<evidence type="ECO:0000256" key="10">
    <source>
        <dbReference type="RuleBase" id="RU003733"/>
    </source>
</evidence>
<dbReference type="Pfam" id="PF00370">
    <property type="entry name" value="FGGY_N"/>
    <property type="match status" value="1"/>
</dbReference>
<gene>
    <name evidence="9" type="primary">glpK</name>
    <name evidence="13" type="ORF">F945_02850</name>
</gene>
<feature type="binding site" evidence="9">
    <location>
        <position position="318"/>
    </location>
    <ligand>
        <name>ATP</name>
        <dbReference type="ChEBI" id="CHEBI:30616"/>
    </ligand>
</feature>
<feature type="domain" description="Carbohydrate kinase FGGY C-terminal" evidence="12">
    <location>
        <begin position="270"/>
        <end position="456"/>
    </location>
</feature>
<reference evidence="13 14" key="1">
    <citation type="submission" date="2013-06" db="EMBL/GenBank/DDBJ databases">
        <title>The Genome Sequence of Acinetobacter rudis CIP 110305.</title>
        <authorList>
            <consortium name="The Broad Institute Genome Sequencing Platform"/>
            <consortium name="The Broad Institute Genome Sequencing Center for Infectious Disease"/>
            <person name="Cerqueira G."/>
            <person name="Feldgarden M."/>
            <person name="Courvalin P."/>
            <person name="Perichon B."/>
            <person name="Grillot-Courvalin C."/>
            <person name="Clermont D."/>
            <person name="Rocha E."/>
            <person name="Yoon E.-J."/>
            <person name="Nemec A."/>
            <person name="Young S.K."/>
            <person name="Zeng Q."/>
            <person name="Gargeya S."/>
            <person name="Fitzgerald M."/>
            <person name="Abouelleil A."/>
            <person name="Alvarado L."/>
            <person name="Berlin A.M."/>
            <person name="Chapman S.B."/>
            <person name="Dewar J."/>
            <person name="Goldberg J."/>
            <person name="Griggs A."/>
            <person name="Gujja S."/>
            <person name="Hansen M."/>
            <person name="Howarth C."/>
            <person name="Imamovic A."/>
            <person name="Larimer J."/>
            <person name="McCowan C."/>
            <person name="Murphy C."/>
            <person name="Pearson M."/>
            <person name="Priest M."/>
            <person name="Roberts A."/>
            <person name="Saif S."/>
            <person name="Shea T."/>
            <person name="Sykes S."/>
            <person name="Wortman J."/>
            <person name="Nusbaum C."/>
            <person name="Birren B."/>
        </authorList>
    </citation>
    <scope>NUCLEOTIDE SEQUENCE [LARGE SCALE GENOMIC DNA]</scope>
    <source>
        <strain evidence="13 14">CIP 110305</strain>
    </source>
</reference>
<evidence type="ECO:0000256" key="7">
    <source>
        <dbReference type="ARBA" id="ARBA00022840"/>
    </source>
</evidence>
<organism evidence="13 14">
    <name type="scientific">Acinetobacter rudis CIP 110305</name>
    <dbReference type="NCBI Taxonomy" id="421052"/>
    <lineage>
        <taxon>Bacteria</taxon>
        <taxon>Pseudomonadati</taxon>
        <taxon>Pseudomonadota</taxon>
        <taxon>Gammaproteobacteria</taxon>
        <taxon>Moraxellales</taxon>
        <taxon>Moraxellaceae</taxon>
        <taxon>Acinetobacter</taxon>
    </lineage>
</organism>
<dbReference type="InterPro" id="IPR018483">
    <property type="entry name" value="Carb_kinase_FGGY_CS"/>
</dbReference>
<evidence type="ECO:0000259" key="12">
    <source>
        <dbReference type="Pfam" id="PF02782"/>
    </source>
</evidence>
<comment type="catalytic activity">
    <reaction evidence="8 9">
        <text>glycerol + ATP = sn-glycerol 3-phosphate + ADP + H(+)</text>
        <dbReference type="Rhea" id="RHEA:21644"/>
        <dbReference type="ChEBI" id="CHEBI:15378"/>
        <dbReference type="ChEBI" id="CHEBI:17754"/>
        <dbReference type="ChEBI" id="CHEBI:30616"/>
        <dbReference type="ChEBI" id="CHEBI:57597"/>
        <dbReference type="ChEBI" id="CHEBI:456216"/>
        <dbReference type="EC" id="2.7.1.30"/>
    </reaction>
</comment>
<dbReference type="GO" id="GO:0019563">
    <property type="term" value="P:glycerol catabolic process"/>
    <property type="evidence" value="ECO:0007669"/>
    <property type="project" value="UniProtKB-UniRule"/>
</dbReference>
<dbReference type="PROSITE" id="PS00445">
    <property type="entry name" value="FGGY_KINASES_2"/>
    <property type="match status" value="1"/>
</dbReference>
<dbReference type="HOGENOM" id="CLU_009281_2_3_6"/>
<dbReference type="eggNOG" id="COG0554">
    <property type="taxonomic scope" value="Bacteria"/>
</dbReference>
<dbReference type="AlphaFoldDB" id="S3MU60"/>
<dbReference type="UniPathway" id="UPA00618">
    <property type="reaction ID" value="UER00672"/>
</dbReference>
<feature type="binding site" evidence="9">
    <location>
        <position position="26"/>
    </location>
    <ligand>
        <name>ADP</name>
        <dbReference type="ChEBI" id="CHEBI:456216"/>
    </ligand>
</feature>
<feature type="binding site" evidence="9">
    <location>
        <position position="93"/>
    </location>
    <ligand>
        <name>sn-glycerol 3-phosphate</name>
        <dbReference type="ChEBI" id="CHEBI:57597"/>
    </ligand>
</feature>
<dbReference type="InterPro" id="IPR000577">
    <property type="entry name" value="Carb_kinase_FGGY"/>
</dbReference>
<evidence type="ECO:0000256" key="3">
    <source>
        <dbReference type="ARBA" id="ARBA00022679"/>
    </source>
</evidence>
<feature type="binding site" evidence="9">
    <location>
        <position position="275"/>
    </location>
    <ligand>
        <name>ATP</name>
        <dbReference type="ChEBI" id="CHEBI:30616"/>
    </ligand>
</feature>
<feature type="binding site" evidence="9">
    <location>
        <position position="22"/>
    </location>
    <ligand>
        <name>ATP</name>
        <dbReference type="ChEBI" id="CHEBI:30616"/>
    </ligand>
</feature>
<keyword evidence="6 9" id="KW-0319">Glycerol metabolism</keyword>
<comment type="caution">
    <text evidence="13">The sequence shown here is derived from an EMBL/GenBank/DDBJ whole genome shotgun (WGS) entry which is preliminary data.</text>
</comment>
<keyword evidence="14" id="KW-1185">Reference proteome</keyword>
<dbReference type="STRING" id="632955.GCA_000829675_01062"/>
<keyword evidence="4 9" id="KW-0547">Nucleotide-binding</keyword>
<feature type="domain" description="Carbohydrate kinase FGGY N-terminal" evidence="11">
    <location>
        <begin position="14"/>
        <end position="260"/>
    </location>
</feature>
<evidence type="ECO:0000259" key="11">
    <source>
        <dbReference type="Pfam" id="PF00370"/>
    </source>
</evidence>
<dbReference type="PROSITE" id="PS00933">
    <property type="entry name" value="FGGY_KINASES_1"/>
    <property type="match status" value="1"/>
</dbReference>
<feature type="binding site" evidence="9">
    <location>
        <position position="253"/>
    </location>
    <ligand>
        <name>glycerol</name>
        <dbReference type="ChEBI" id="CHEBI:17754"/>
    </ligand>
</feature>
<dbReference type="FunFam" id="3.30.420.40:FF:000007">
    <property type="entry name" value="Glycerol kinase"/>
    <property type="match status" value="1"/>
</dbReference>
<dbReference type="GO" id="GO:0006072">
    <property type="term" value="P:glycerol-3-phosphate metabolic process"/>
    <property type="evidence" value="ECO:0007669"/>
    <property type="project" value="InterPro"/>
</dbReference>
<comment type="pathway">
    <text evidence="1 9">Polyol metabolism; glycerol degradation via glycerol kinase pathway; sn-glycerol 3-phosphate from glycerol: step 1/1.</text>
</comment>
<evidence type="ECO:0000256" key="2">
    <source>
        <dbReference type="ARBA" id="ARBA00009156"/>
    </source>
</evidence>
<evidence type="ECO:0000256" key="5">
    <source>
        <dbReference type="ARBA" id="ARBA00022777"/>
    </source>
</evidence>
<dbReference type="FunFam" id="3.30.420.40:FF:000008">
    <property type="entry name" value="Glycerol kinase"/>
    <property type="match status" value="1"/>
</dbReference>
<dbReference type="GO" id="GO:0005829">
    <property type="term" value="C:cytosol"/>
    <property type="evidence" value="ECO:0007669"/>
    <property type="project" value="UniProtKB-ARBA"/>
</dbReference>
<comment type="function">
    <text evidence="9">Key enzyme in the regulation of glycerol uptake and metabolism. Catalyzes the phosphorylation of glycerol to yield sn-glycerol 3-phosphate.</text>
</comment>
<dbReference type="Proteomes" id="UP000014568">
    <property type="component" value="Unassembled WGS sequence"/>
</dbReference>
<feature type="binding site" evidence="9">
    <location>
        <position position="254"/>
    </location>
    <ligand>
        <name>glycerol</name>
        <dbReference type="ChEBI" id="CHEBI:17754"/>
    </ligand>
</feature>
<feature type="binding site" evidence="9">
    <location>
        <position position="92"/>
    </location>
    <ligand>
        <name>sn-glycerol 3-phosphate</name>
        <dbReference type="ChEBI" id="CHEBI:57597"/>
    </ligand>
</feature>
<feature type="binding site" evidence="9">
    <location>
        <position position="419"/>
    </location>
    <ligand>
        <name>ATP</name>
        <dbReference type="ChEBI" id="CHEBI:30616"/>
    </ligand>
</feature>
<dbReference type="EMBL" id="ATGI01000034">
    <property type="protein sequence ID" value="EPF71087.1"/>
    <property type="molecule type" value="Genomic_DNA"/>
</dbReference>
<dbReference type="NCBIfam" id="NF000756">
    <property type="entry name" value="PRK00047.1"/>
    <property type="match status" value="1"/>
</dbReference>
<dbReference type="HAMAP" id="MF_00186">
    <property type="entry name" value="Glycerol_kin"/>
    <property type="match status" value="1"/>
</dbReference>
<evidence type="ECO:0000256" key="4">
    <source>
        <dbReference type="ARBA" id="ARBA00022741"/>
    </source>
</evidence>
<feature type="binding site" evidence="9">
    <location>
        <position position="23"/>
    </location>
    <ligand>
        <name>ATP</name>
        <dbReference type="ChEBI" id="CHEBI:30616"/>
    </ligand>
</feature>
<dbReference type="SUPFAM" id="SSF53067">
    <property type="entry name" value="Actin-like ATPase domain"/>
    <property type="match status" value="2"/>
</dbReference>
<comment type="activity regulation">
    <text evidence="9">Inhibited by fructose 1,6-bisphosphate (FBP).</text>
</comment>
<dbReference type="GO" id="GO:0004370">
    <property type="term" value="F:glycerol kinase activity"/>
    <property type="evidence" value="ECO:0007669"/>
    <property type="project" value="UniProtKB-UniRule"/>
</dbReference>
<keyword evidence="5 9" id="KW-0418">Kinase</keyword>
<name>S3MU60_9GAMM</name>
<feature type="binding site" evidence="9">
    <location>
        <position position="24"/>
    </location>
    <ligand>
        <name>ATP</name>
        <dbReference type="ChEBI" id="CHEBI:30616"/>
    </ligand>
</feature>
<evidence type="ECO:0000313" key="14">
    <source>
        <dbReference type="Proteomes" id="UP000014568"/>
    </source>
</evidence>
<evidence type="ECO:0000256" key="9">
    <source>
        <dbReference type="HAMAP-Rule" id="MF_00186"/>
    </source>
</evidence>
<evidence type="ECO:0000256" key="8">
    <source>
        <dbReference type="ARBA" id="ARBA00052101"/>
    </source>
</evidence>
<dbReference type="InterPro" id="IPR043129">
    <property type="entry name" value="ATPase_NBD"/>
</dbReference>
<feature type="binding site" evidence="9">
    <location>
        <position position="253"/>
    </location>
    <ligand>
        <name>sn-glycerol 3-phosphate</name>
        <dbReference type="ChEBI" id="CHEBI:57597"/>
    </ligand>
</feature>
<keyword evidence="7 9" id="KW-0067">ATP-binding</keyword>
<feature type="binding site" evidence="9">
    <location>
        <position position="93"/>
    </location>
    <ligand>
        <name>glycerol</name>
        <dbReference type="ChEBI" id="CHEBI:17754"/>
    </ligand>
</feature>
<evidence type="ECO:0000256" key="1">
    <source>
        <dbReference type="ARBA" id="ARBA00005190"/>
    </source>
</evidence>
<protein>
    <recommendedName>
        <fullName evidence="9">Glycerol kinase</fullName>
        <ecNumber evidence="9">2.7.1.30</ecNumber>
    </recommendedName>
    <alternativeName>
        <fullName evidence="9">ATP:glycerol 3-phosphotransferase</fullName>
    </alternativeName>
    <alternativeName>
        <fullName evidence="9">Glycerokinase</fullName>
        <shortName evidence="9">GK</shortName>
    </alternativeName>
</protein>
<dbReference type="EC" id="2.7.1.30" evidence="9"/>
<feature type="binding site" evidence="9">
    <location>
        <position position="92"/>
    </location>
    <ligand>
        <name>glycerol</name>
        <dbReference type="ChEBI" id="CHEBI:17754"/>
    </ligand>
</feature>
<dbReference type="InterPro" id="IPR005999">
    <property type="entry name" value="Glycerol_kin"/>
</dbReference>
<comment type="similarity">
    <text evidence="2 9 10">Belongs to the FGGY kinase family.</text>
</comment>
<feature type="binding site" evidence="9">
    <location>
        <position position="322"/>
    </location>
    <ligand>
        <name>ATP</name>
        <dbReference type="ChEBI" id="CHEBI:30616"/>
    </ligand>
</feature>
<evidence type="ECO:0000313" key="13">
    <source>
        <dbReference type="EMBL" id="EPF71087.1"/>
    </source>
</evidence>
<feature type="binding site" evidence="9">
    <location>
        <position position="423"/>
    </location>
    <ligand>
        <name>ADP</name>
        <dbReference type="ChEBI" id="CHEBI:456216"/>
    </ligand>
</feature>